<reference evidence="2" key="1">
    <citation type="journal article" date="2021" name="PeerJ">
        <title>Extensive microbial diversity within the chicken gut microbiome revealed by metagenomics and culture.</title>
        <authorList>
            <person name="Gilroy R."/>
            <person name="Ravi A."/>
            <person name="Getino M."/>
            <person name="Pursley I."/>
            <person name="Horton D.L."/>
            <person name="Alikhan N.F."/>
            <person name="Baker D."/>
            <person name="Gharbi K."/>
            <person name="Hall N."/>
            <person name="Watson M."/>
            <person name="Adriaenssens E.M."/>
            <person name="Foster-Nyarko E."/>
            <person name="Jarju S."/>
            <person name="Secka A."/>
            <person name="Antonio M."/>
            <person name="Oren A."/>
            <person name="Chaudhuri R.R."/>
            <person name="La Ragione R."/>
            <person name="Hildebrand F."/>
            <person name="Pallen M.J."/>
        </authorList>
    </citation>
    <scope>NUCLEOTIDE SEQUENCE</scope>
    <source>
        <strain evidence="2">CHK187-11901</strain>
    </source>
</reference>
<dbReference type="SMART" id="SM00842">
    <property type="entry name" value="FtsA"/>
    <property type="match status" value="1"/>
</dbReference>
<evidence type="ECO:0000259" key="1">
    <source>
        <dbReference type="SMART" id="SM00842"/>
    </source>
</evidence>
<gene>
    <name evidence="2" type="ORF">H9702_01750</name>
</gene>
<dbReference type="Gene3D" id="3.30.1490.300">
    <property type="match status" value="1"/>
</dbReference>
<dbReference type="EMBL" id="DWWM01000007">
    <property type="protein sequence ID" value="HJC35837.1"/>
    <property type="molecule type" value="Genomic_DNA"/>
</dbReference>
<evidence type="ECO:0000313" key="2">
    <source>
        <dbReference type="EMBL" id="HJC35837.1"/>
    </source>
</evidence>
<dbReference type="InterPro" id="IPR003494">
    <property type="entry name" value="SHS2_FtsA"/>
</dbReference>
<accession>A0A9D2NP10</accession>
<dbReference type="GO" id="GO:0051301">
    <property type="term" value="P:cell division"/>
    <property type="evidence" value="ECO:0007669"/>
    <property type="project" value="InterPro"/>
</dbReference>
<dbReference type="GO" id="GO:0009898">
    <property type="term" value="C:cytoplasmic side of plasma membrane"/>
    <property type="evidence" value="ECO:0007669"/>
    <property type="project" value="TreeGrafter"/>
</dbReference>
<dbReference type="PANTHER" id="PTHR32432:SF4">
    <property type="entry name" value="CELL DIVISION PROTEIN FTSA"/>
    <property type="match status" value="1"/>
</dbReference>
<name>A0A9D2NP10_9FIRM</name>
<sequence>MARKEIYAALEIADHEVRLVVGEMFDSRLNILRVERTAGGGVEKKEIKDEKTVVAAIRKAAADASAALGCRIERVLLAIPSKGVKRVNQKVNVTIDDGTRTVRLFHIQSGYNKALTYRAGDDLVLVNAGCIKYKVNGIASRKLPLGENCESFVMDLDLLYADKKTVYDYARCVELANLEILDICLDAYAMAQEAAVFEQAIDRYIVQVDLSRSSTVLTLFAHGRLVRCIQVDEGYAHWYETLQERFHLRDAACFRLLQNLFSADPQQNGDNVIYIESIDGQQVQVTAADVYACCMERMHAWVRTVSETCELIVRGGTTRYVVSGEGMDIQVLGELMKEFNAPAAGYVPQLIGAREAAFTTTVGMIYNWKEIQQIRKDSRISVNHNEMEESVESINKVAHDGEGGFTKKLRNILLSDR</sequence>
<dbReference type="SUPFAM" id="SSF53067">
    <property type="entry name" value="Actin-like ATPase domain"/>
    <property type="match status" value="1"/>
</dbReference>
<organism evidence="2 3">
    <name type="scientific">Candidatus Merdibacter merdavium</name>
    <dbReference type="NCBI Taxonomy" id="2838692"/>
    <lineage>
        <taxon>Bacteria</taxon>
        <taxon>Bacillati</taxon>
        <taxon>Bacillota</taxon>
        <taxon>Erysipelotrichia</taxon>
        <taxon>Erysipelotrichales</taxon>
        <taxon>Erysipelotrichaceae</taxon>
        <taxon>Merdibacter</taxon>
    </lineage>
</organism>
<dbReference type="GO" id="GO:0032153">
    <property type="term" value="C:cell division site"/>
    <property type="evidence" value="ECO:0007669"/>
    <property type="project" value="TreeGrafter"/>
</dbReference>
<evidence type="ECO:0000313" key="3">
    <source>
        <dbReference type="Proteomes" id="UP000823896"/>
    </source>
</evidence>
<dbReference type="Gene3D" id="3.30.420.40">
    <property type="match status" value="2"/>
</dbReference>
<proteinExistence type="predicted"/>
<dbReference type="InterPro" id="IPR043129">
    <property type="entry name" value="ATPase_NBD"/>
</dbReference>
<comment type="caution">
    <text evidence="2">The sequence shown here is derived from an EMBL/GenBank/DDBJ whole genome shotgun (WGS) entry which is preliminary data.</text>
</comment>
<dbReference type="InterPro" id="IPR050696">
    <property type="entry name" value="FtsA/MreB"/>
</dbReference>
<dbReference type="Proteomes" id="UP000823896">
    <property type="component" value="Unassembled WGS sequence"/>
</dbReference>
<reference evidence="2" key="2">
    <citation type="submission" date="2021-04" db="EMBL/GenBank/DDBJ databases">
        <authorList>
            <person name="Gilroy R."/>
        </authorList>
    </citation>
    <scope>NUCLEOTIDE SEQUENCE</scope>
    <source>
        <strain evidence="2">CHK187-11901</strain>
    </source>
</reference>
<dbReference type="PANTHER" id="PTHR32432">
    <property type="entry name" value="CELL DIVISION PROTEIN FTSA-RELATED"/>
    <property type="match status" value="1"/>
</dbReference>
<protein>
    <recommendedName>
        <fullName evidence="1">SHS2 domain-containing protein</fullName>
    </recommendedName>
</protein>
<dbReference type="AlphaFoldDB" id="A0A9D2NP10"/>
<feature type="domain" description="SHS2" evidence="1">
    <location>
        <begin position="7"/>
        <end position="194"/>
    </location>
</feature>